<keyword evidence="1" id="KW-0175">Coiled coil</keyword>
<feature type="coiled-coil region" evidence="1">
    <location>
        <begin position="115"/>
        <end position="147"/>
    </location>
</feature>
<gene>
    <name evidence="4" type="ORF">PCAR00345_LOCUS11499</name>
</gene>
<dbReference type="AlphaFoldDB" id="A0A7S4EXI9"/>
<feature type="transmembrane region" description="Helical" evidence="3">
    <location>
        <begin position="148"/>
        <end position="164"/>
    </location>
</feature>
<feature type="transmembrane region" description="Helical" evidence="3">
    <location>
        <begin position="184"/>
        <end position="202"/>
    </location>
</feature>
<protein>
    <submittedName>
        <fullName evidence="4">Uncharacterized protein</fullName>
    </submittedName>
</protein>
<feature type="region of interest" description="Disordered" evidence="2">
    <location>
        <begin position="95"/>
        <end position="114"/>
    </location>
</feature>
<feature type="compositionally biased region" description="Basic and acidic residues" evidence="2">
    <location>
        <begin position="16"/>
        <end position="36"/>
    </location>
</feature>
<feature type="region of interest" description="Disordered" evidence="2">
    <location>
        <begin position="1"/>
        <end position="86"/>
    </location>
</feature>
<keyword evidence="3" id="KW-1133">Transmembrane helix</keyword>
<evidence type="ECO:0000313" key="4">
    <source>
        <dbReference type="EMBL" id="CAE0758905.1"/>
    </source>
</evidence>
<evidence type="ECO:0000256" key="2">
    <source>
        <dbReference type="SAM" id="MobiDB-lite"/>
    </source>
</evidence>
<reference evidence="4" key="1">
    <citation type="submission" date="2021-01" db="EMBL/GenBank/DDBJ databases">
        <authorList>
            <person name="Corre E."/>
            <person name="Pelletier E."/>
            <person name="Niang G."/>
            <person name="Scheremetjew M."/>
            <person name="Finn R."/>
            <person name="Kale V."/>
            <person name="Holt S."/>
            <person name="Cochrane G."/>
            <person name="Meng A."/>
            <person name="Brown T."/>
            <person name="Cohen L."/>
        </authorList>
    </citation>
    <scope>NUCLEOTIDE SEQUENCE</scope>
    <source>
        <strain evidence="4">CCMP645</strain>
    </source>
</reference>
<accession>A0A7S4EXI9</accession>
<feature type="compositionally biased region" description="Acidic residues" evidence="2">
    <location>
        <begin position="37"/>
        <end position="61"/>
    </location>
</feature>
<evidence type="ECO:0000256" key="3">
    <source>
        <dbReference type="SAM" id="Phobius"/>
    </source>
</evidence>
<evidence type="ECO:0000256" key="1">
    <source>
        <dbReference type="SAM" id="Coils"/>
    </source>
</evidence>
<keyword evidence="3" id="KW-0472">Membrane</keyword>
<name>A0A7S4EXI9_CHRCT</name>
<sequence length="206" mass="22143">MAGGVVPTSAGRKKGKEADGEAEKMLSEKEEVKDVPNDDDEDGEESEEEGEEKEGEELEGEEATKKTKKTKKAKKAKKEVAATKTEAGAIKTDAATTKNKAAAPEKEAAPVVTSAEAAKLADEDLQRRIAEQEKEHLKLRLKAQRNQGLAMLFIAVIGFFYAQSKENGDLPPLDKLLERLGPGLLATFGTIVALTLISKYVFGTVG</sequence>
<feature type="compositionally biased region" description="Basic residues" evidence="2">
    <location>
        <begin position="66"/>
        <end position="77"/>
    </location>
</feature>
<proteinExistence type="predicted"/>
<keyword evidence="3" id="KW-0812">Transmembrane</keyword>
<dbReference type="EMBL" id="HBIZ01018397">
    <property type="protein sequence ID" value="CAE0758905.1"/>
    <property type="molecule type" value="Transcribed_RNA"/>
</dbReference>
<organism evidence="4">
    <name type="scientific">Chrysotila carterae</name>
    <name type="common">Marine alga</name>
    <name type="synonym">Syracosphaera carterae</name>
    <dbReference type="NCBI Taxonomy" id="13221"/>
    <lineage>
        <taxon>Eukaryota</taxon>
        <taxon>Haptista</taxon>
        <taxon>Haptophyta</taxon>
        <taxon>Prymnesiophyceae</taxon>
        <taxon>Isochrysidales</taxon>
        <taxon>Isochrysidaceae</taxon>
        <taxon>Chrysotila</taxon>
    </lineage>
</organism>